<evidence type="ECO:0000313" key="1">
    <source>
        <dbReference type="EMBL" id="TLS35399.1"/>
    </source>
</evidence>
<dbReference type="Proteomes" id="UP000308230">
    <property type="component" value="Unassembled WGS sequence"/>
</dbReference>
<dbReference type="OrthoDB" id="7054911at2"/>
<organism evidence="1 2">
    <name type="scientific">Exobacillus caeni</name>
    <dbReference type="NCBI Taxonomy" id="2574798"/>
    <lineage>
        <taxon>Bacteria</taxon>
        <taxon>Bacillati</taxon>
        <taxon>Bacillota</taxon>
        <taxon>Bacilli</taxon>
        <taxon>Bacillales</taxon>
        <taxon>Guptibacillaceae</taxon>
        <taxon>Exobacillus</taxon>
    </lineage>
</organism>
<keyword evidence="2" id="KW-1185">Reference proteome</keyword>
<dbReference type="InterPro" id="IPR029035">
    <property type="entry name" value="DHS-like_NAD/FAD-binding_dom"/>
</dbReference>
<reference evidence="1 2" key="1">
    <citation type="submission" date="2019-04" db="EMBL/GenBank/DDBJ databases">
        <title>Bacillus caeni sp. nov., a bacterium isolated from mangrove sediment.</title>
        <authorList>
            <person name="Huang H."/>
            <person name="Mo K."/>
            <person name="Hu Y."/>
        </authorList>
    </citation>
    <scope>NUCLEOTIDE SEQUENCE [LARGE SCALE GENOMIC DNA]</scope>
    <source>
        <strain evidence="1 2">HB172195</strain>
    </source>
</reference>
<dbReference type="RefSeq" id="WP_138129022.1">
    <property type="nucleotide sequence ID" value="NZ_SWLG01000022.1"/>
</dbReference>
<accession>A0A5R9EY33</accession>
<proteinExistence type="predicted"/>
<evidence type="ECO:0000313" key="2">
    <source>
        <dbReference type="Proteomes" id="UP000308230"/>
    </source>
</evidence>
<dbReference type="EMBL" id="SWLG01000022">
    <property type="protein sequence ID" value="TLS35399.1"/>
    <property type="molecule type" value="Genomic_DNA"/>
</dbReference>
<dbReference type="SUPFAM" id="SSF52467">
    <property type="entry name" value="DHS-like NAD/FAD-binding domain"/>
    <property type="match status" value="1"/>
</dbReference>
<protein>
    <submittedName>
        <fullName evidence="1">Uncharacterized protein</fullName>
    </submittedName>
</protein>
<dbReference type="AlphaFoldDB" id="A0A5R9EY33"/>
<comment type="caution">
    <text evidence="1">The sequence shown here is derived from an EMBL/GenBank/DDBJ whole genome shotgun (WGS) entry which is preliminary data.</text>
</comment>
<sequence length="441" mass="51358">MSKTVFVLGAGASMIENLPSQAEILKSIFKKEESDFATFNPTLLKTGERYRRARINIAEFIIRLFSNKNYFDFISDESALAEIETLPMAEKYKLLDELKKDNGFLESIYEYIAESKSHITLEDIFTILDKAIASNEHIQGYDTSKIIQLRNDFVFCIIRLFVKSSVNQSFDSQTYLNFIEKIIQKRIEAEQTGDPVSIITLNWDFIVDKYFSHVVSSNSDYEKAKLDYCVYDHNYHHFFDDSDIESIPSTILKRQGYYNVKLLKLHGAMNWLLCKNCQRLFYSQEKYIAFEEFYDTSAPECPFCTKNYSLSGDRNNTKLTSELITPTLLKNLDNVTFKNIWKNAFVELAEAEKVVFIGYSLPQADFEFRYMLKKAIRPTTNIDVVLYHNDDPNKIKDLLKDEGDISKFTANVSETRFKSFFGKDDINFFYEGIIDYVENHL</sequence>
<gene>
    <name evidence="1" type="ORF">FCL54_20600</name>
</gene>
<name>A0A5R9EY33_9BACL</name>